<reference evidence="2 3" key="1">
    <citation type="submission" date="2024-08" db="EMBL/GenBank/DDBJ databases">
        <title>Genome mining of Saccharopolyspora cebuensis PGLac3 from Nigerian medicinal plant.</title>
        <authorList>
            <person name="Ezeobiora C.E."/>
            <person name="Igbokwe N.H."/>
            <person name="Amin D.H."/>
            <person name="Mendie U.E."/>
        </authorList>
    </citation>
    <scope>NUCLEOTIDE SEQUENCE [LARGE SCALE GENOMIC DNA]</scope>
    <source>
        <strain evidence="2 3">PGLac3</strain>
    </source>
</reference>
<feature type="transmembrane region" description="Helical" evidence="1">
    <location>
        <begin position="94"/>
        <end position="114"/>
    </location>
</feature>
<comment type="caution">
    <text evidence="2">The sequence shown here is derived from an EMBL/GenBank/DDBJ whole genome shotgun (WGS) entry which is preliminary data.</text>
</comment>
<dbReference type="EMBL" id="JBGEHV010000031">
    <property type="protein sequence ID" value="MEY8041105.1"/>
    <property type="molecule type" value="Genomic_DNA"/>
</dbReference>
<evidence type="ECO:0000313" key="3">
    <source>
        <dbReference type="Proteomes" id="UP001564626"/>
    </source>
</evidence>
<name>A0ABV4CJ25_9PSEU</name>
<keyword evidence="3" id="KW-1185">Reference proteome</keyword>
<feature type="transmembrane region" description="Helical" evidence="1">
    <location>
        <begin position="25"/>
        <end position="43"/>
    </location>
</feature>
<keyword evidence="1" id="KW-0472">Membrane</keyword>
<gene>
    <name evidence="2" type="ORF">AB8O55_16975</name>
</gene>
<sequence>MSEKSELDQVADARRRLAAHAEFSTSYWVVNGVLLALVAGLPIWFSWLDGGGSQYLQWGLVAVVLASAVHSWSRRRRSGVYLPKRIYSYPSARLIWLAGIAIAVIGFGSLFALVENGQRQVAFVVYPVLAIAVLVIQIKTRSAMRRDIESGKVKP</sequence>
<evidence type="ECO:0000313" key="2">
    <source>
        <dbReference type="EMBL" id="MEY8041105.1"/>
    </source>
</evidence>
<feature type="transmembrane region" description="Helical" evidence="1">
    <location>
        <begin position="55"/>
        <end position="73"/>
    </location>
</feature>
<dbReference type="Proteomes" id="UP001564626">
    <property type="component" value="Unassembled WGS sequence"/>
</dbReference>
<keyword evidence="1" id="KW-0812">Transmembrane</keyword>
<organism evidence="2 3">
    <name type="scientific">Saccharopolyspora cebuensis</name>
    <dbReference type="NCBI Taxonomy" id="418759"/>
    <lineage>
        <taxon>Bacteria</taxon>
        <taxon>Bacillati</taxon>
        <taxon>Actinomycetota</taxon>
        <taxon>Actinomycetes</taxon>
        <taxon>Pseudonocardiales</taxon>
        <taxon>Pseudonocardiaceae</taxon>
        <taxon>Saccharopolyspora</taxon>
    </lineage>
</organism>
<keyword evidence="1" id="KW-1133">Transmembrane helix</keyword>
<dbReference type="RefSeq" id="WP_345360014.1">
    <property type="nucleotide sequence ID" value="NZ_BAABII010000004.1"/>
</dbReference>
<evidence type="ECO:0000256" key="1">
    <source>
        <dbReference type="SAM" id="Phobius"/>
    </source>
</evidence>
<proteinExistence type="predicted"/>
<feature type="transmembrane region" description="Helical" evidence="1">
    <location>
        <begin position="120"/>
        <end position="138"/>
    </location>
</feature>
<accession>A0ABV4CJ25</accession>
<protein>
    <submittedName>
        <fullName evidence="2">Uncharacterized protein</fullName>
    </submittedName>
</protein>